<dbReference type="InterPro" id="IPR055270">
    <property type="entry name" value="Glyco_tran_10_C"/>
</dbReference>
<organism evidence="3 4">
    <name type="scientific">Schistosoma bovis</name>
    <name type="common">Blood fluke</name>
    <dbReference type="NCBI Taxonomy" id="6184"/>
    <lineage>
        <taxon>Eukaryota</taxon>
        <taxon>Metazoa</taxon>
        <taxon>Spiralia</taxon>
        <taxon>Lophotrochozoa</taxon>
        <taxon>Platyhelminthes</taxon>
        <taxon>Trematoda</taxon>
        <taxon>Digenea</taxon>
        <taxon>Strigeidida</taxon>
        <taxon>Schistosomatoidea</taxon>
        <taxon>Schistosomatidae</taxon>
        <taxon>Schistosoma</taxon>
    </lineage>
</organism>
<keyword evidence="1" id="KW-0808">Transferase</keyword>
<comment type="caution">
    <text evidence="3">The sequence shown here is derived from an EMBL/GenBank/DDBJ whole genome shotgun (WGS) entry which is preliminary data.</text>
</comment>
<dbReference type="AlphaFoldDB" id="A0A430QI85"/>
<sequence>MDQFENSRKVSKCLMYLDNNNTAYNQYFSWHDTGDVKMWSANPESELSIFANALYYLKPVMYKNFIFW</sequence>
<evidence type="ECO:0000259" key="2">
    <source>
        <dbReference type="Pfam" id="PF00852"/>
    </source>
</evidence>
<name>A0A430QI85_SCHBO</name>
<dbReference type="Pfam" id="PF00852">
    <property type="entry name" value="Glyco_transf_10"/>
    <property type="match status" value="1"/>
</dbReference>
<comment type="subcellular location">
    <subcellularLocation>
        <location evidence="1">Golgi apparatus</location>
        <location evidence="1">Golgi stack membrane</location>
        <topology evidence="1">Single-pass type II membrane protein</topology>
    </subcellularLocation>
</comment>
<dbReference type="SUPFAM" id="SSF53756">
    <property type="entry name" value="UDP-Glycosyltransferase/glycogen phosphorylase"/>
    <property type="match status" value="1"/>
</dbReference>
<proteinExistence type="inferred from homology"/>
<keyword evidence="4" id="KW-1185">Reference proteome</keyword>
<keyword evidence="1" id="KW-0812">Transmembrane</keyword>
<keyword evidence="1" id="KW-0333">Golgi apparatus</keyword>
<comment type="similarity">
    <text evidence="1">Belongs to the glycosyltransferase 10 family.</text>
</comment>
<reference evidence="3 4" key="1">
    <citation type="journal article" date="2019" name="PLoS Pathog.">
        <title>Genome sequence of the bovine parasite Schistosoma bovis Tanzania.</title>
        <authorList>
            <person name="Oey H."/>
            <person name="Zakrzewski M."/>
            <person name="Gobert G."/>
            <person name="Gravermann K."/>
            <person name="Stoye J."/>
            <person name="Jones M."/>
            <person name="Mcmanus D."/>
            <person name="Krause L."/>
        </authorList>
    </citation>
    <scope>NUCLEOTIDE SEQUENCE [LARGE SCALE GENOMIC DNA]</scope>
    <source>
        <strain evidence="3 4">TAN1997</strain>
    </source>
</reference>
<dbReference type="EC" id="2.4.1.-" evidence="1"/>
<feature type="domain" description="Fucosyltransferase C-terminal" evidence="2">
    <location>
        <begin position="2"/>
        <end position="42"/>
    </location>
</feature>
<protein>
    <recommendedName>
        <fullName evidence="1">Fucosyltransferase</fullName>
        <ecNumber evidence="1">2.4.1.-</ecNumber>
    </recommendedName>
</protein>
<evidence type="ECO:0000256" key="1">
    <source>
        <dbReference type="RuleBase" id="RU003832"/>
    </source>
</evidence>
<dbReference type="EMBL" id="QMKO01001683">
    <property type="protein sequence ID" value="RTG87402.1"/>
    <property type="molecule type" value="Genomic_DNA"/>
</dbReference>
<evidence type="ECO:0000313" key="4">
    <source>
        <dbReference type="Proteomes" id="UP000290809"/>
    </source>
</evidence>
<dbReference type="GO" id="GO:0032580">
    <property type="term" value="C:Golgi cisterna membrane"/>
    <property type="evidence" value="ECO:0007669"/>
    <property type="project" value="UniProtKB-SubCell"/>
</dbReference>
<keyword evidence="1" id="KW-0472">Membrane</keyword>
<dbReference type="Proteomes" id="UP000290809">
    <property type="component" value="Unassembled WGS sequence"/>
</dbReference>
<evidence type="ECO:0000313" key="3">
    <source>
        <dbReference type="EMBL" id="RTG87402.1"/>
    </source>
</evidence>
<accession>A0A430QI85</accession>
<keyword evidence="1" id="KW-0328">Glycosyltransferase</keyword>
<dbReference type="STRING" id="6184.A0A430QI85"/>
<gene>
    <name evidence="3" type="ORF">DC041_0012803</name>
</gene>
<dbReference type="GO" id="GO:0016757">
    <property type="term" value="F:glycosyltransferase activity"/>
    <property type="evidence" value="ECO:0007669"/>
    <property type="project" value="UniProtKB-UniRule"/>
</dbReference>